<keyword evidence="1" id="KW-1185">Reference proteome</keyword>
<name>A0A1I7VAA2_LOALO</name>
<dbReference type="Proteomes" id="UP000095285">
    <property type="component" value="Unassembled WGS sequence"/>
</dbReference>
<reference evidence="1" key="1">
    <citation type="submission" date="2012-04" db="EMBL/GenBank/DDBJ databases">
        <title>The Genome Sequence of Loa loa.</title>
        <authorList>
            <consortium name="The Broad Institute Genome Sequencing Platform"/>
            <consortium name="Broad Institute Genome Sequencing Center for Infectious Disease"/>
            <person name="Nutman T.B."/>
            <person name="Fink D.L."/>
            <person name="Russ C."/>
            <person name="Young S."/>
            <person name="Zeng Q."/>
            <person name="Gargeya S."/>
            <person name="Alvarado L."/>
            <person name="Berlin A."/>
            <person name="Chapman S.B."/>
            <person name="Chen Z."/>
            <person name="Freedman E."/>
            <person name="Gellesch M."/>
            <person name="Goldberg J."/>
            <person name="Griggs A."/>
            <person name="Gujja S."/>
            <person name="Heilman E.R."/>
            <person name="Heiman D."/>
            <person name="Howarth C."/>
            <person name="Mehta T."/>
            <person name="Neiman D."/>
            <person name="Pearson M."/>
            <person name="Roberts A."/>
            <person name="Saif S."/>
            <person name="Shea T."/>
            <person name="Shenoy N."/>
            <person name="Sisk P."/>
            <person name="Stolte C."/>
            <person name="Sykes S."/>
            <person name="White J."/>
            <person name="Yandava C."/>
            <person name="Haas B."/>
            <person name="Henn M.R."/>
            <person name="Nusbaum C."/>
            <person name="Birren B."/>
        </authorList>
    </citation>
    <scope>NUCLEOTIDE SEQUENCE [LARGE SCALE GENOMIC DNA]</scope>
</reference>
<organism evidence="1 2">
    <name type="scientific">Loa loa</name>
    <name type="common">Eye worm</name>
    <name type="synonym">Filaria loa</name>
    <dbReference type="NCBI Taxonomy" id="7209"/>
    <lineage>
        <taxon>Eukaryota</taxon>
        <taxon>Metazoa</taxon>
        <taxon>Ecdysozoa</taxon>
        <taxon>Nematoda</taxon>
        <taxon>Chromadorea</taxon>
        <taxon>Rhabditida</taxon>
        <taxon>Spirurina</taxon>
        <taxon>Spiruromorpha</taxon>
        <taxon>Filarioidea</taxon>
        <taxon>Onchocercidae</taxon>
        <taxon>Loa</taxon>
    </lineage>
</organism>
<proteinExistence type="predicted"/>
<sequence length="54" mass="6239">MIASESCSPVTSVFTLILTNWKELEYRLSEPFKSSQARNTYYFVKVQVYGNQAL</sequence>
<evidence type="ECO:0000313" key="2">
    <source>
        <dbReference type="WBParaSite" id="EN70_1159"/>
    </source>
</evidence>
<dbReference type="WBParaSite" id="EN70_1159">
    <property type="protein sequence ID" value="EN70_1159"/>
    <property type="gene ID" value="EN70_1159"/>
</dbReference>
<reference evidence="2" key="2">
    <citation type="submission" date="2016-11" db="UniProtKB">
        <authorList>
            <consortium name="WormBaseParasite"/>
        </authorList>
    </citation>
    <scope>IDENTIFICATION</scope>
</reference>
<protein>
    <submittedName>
        <fullName evidence="2">Uncharacterized protein</fullName>
    </submittedName>
</protein>
<evidence type="ECO:0000313" key="1">
    <source>
        <dbReference type="Proteomes" id="UP000095285"/>
    </source>
</evidence>
<accession>A0A1I7VAA2</accession>
<dbReference type="AlphaFoldDB" id="A0A1I7VAA2"/>